<accession>A0A8E0TS54</accession>
<keyword evidence="4" id="KW-1185">Reference proteome</keyword>
<feature type="region of interest" description="Disordered" evidence="1">
    <location>
        <begin position="21"/>
        <end position="53"/>
    </location>
</feature>
<evidence type="ECO:0000313" key="3">
    <source>
        <dbReference type="EMBL" id="GAD60172.1"/>
    </source>
</evidence>
<dbReference type="RefSeq" id="WP_021698266.1">
    <property type="nucleotide sequence ID" value="NZ_BATC01000056.1"/>
</dbReference>
<reference evidence="4" key="1">
    <citation type="journal article" date="2013" name="Genome Announc.">
        <title>Draft Genome Sequence of the Dimorphic Prosthecate Bacterium Brevundimonas abyssalis TAR-001T.</title>
        <authorList>
            <person name="Tsubouchi T."/>
            <person name="Nishi S."/>
            <person name="Usui K."/>
            <person name="Shimane Y."/>
            <person name="Takaki Y."/>
            <person name="Maruyama T."/>
            <person name="Hatada Y."/>
        </authorList>
    </citation>
    <scope>NUCLEOTIDE SEQUENCE [LARGE SCALE GENOMIC DNA]</scope>
    <source>
        <strain evidence="4">TAR-001</strain>
    </source>
</reference>
<proteinExistence type="predicted"/>
<dbReference type="AlphaFoldDB" id="A0A8E0TS54"/>
<sequence length="100" mass="10927">MMISLLSAAAMALTLQAQPELQTDAQPATPEVEAEAAQTRADRRNERVCERRPVTGSGIARRVCSTRGEMEDRAEADRQRLESMQGVITVDQSNGFAPPQ</sequence>
<name>A0A8E0TS54_9CAUL</name>
<gene>
    <name evidence="3" type="ORF">MBEBAB_2422</name>
</gene>
<evidence type="ECO:0000256" key="1">
    <source>
        <dbReference type="SAM" id="MobiDB-lite"/>
    </source>
</evidence>
<organism evidence="3 4">
    <name type="scientific">Brevundimonas abyssalis TAR-001</name>
    <dbReference type="NCBI Taxonomy" id="1391729"/>
    <lineage>
        <taxon>Bacteria</taxon>
        <taxon>Pseudomonadati</taxon>
        <taxon>Pseudomonadota</taxon>
        <taxon>Alphaproteobacteria</taxon>
        <taxon>Caulobacterales</taxon>
        <taxon>Caulobacteraceae</taxon>
        <taxon>Brevundimonas</taxon>
    </lineage>
</organism>
<comment type="caution">
    <text evidence="3">The sequence shown here is derived from an EMBL/GenBank/DDBJ whole genome shotgun (WGS) entry which is preliminary data.</text>
</comment>
<feature type="signal peptide" evidence="2">
    <location>
        <begin position="1"/>
        <end position="17"/>
    </location>
</feature>
<keyword evidence="2" id="KW-0732">Signal</keyword>
<evidence type="ECO:0000256" key="2">
    <source>
        <dbReference type="SAM" id="SignalP"/>
    </source>
</evidence>
<feature type="chain" id="PRO_5034915700" evidence="2">
    <location>
        <begin position="18"/>
        <end position="100"/>
    </location>
</feature>
<dbReference type="EMBL" id="BATC01000056">
    <property type="protein sequence ID" value="GAD60172.1"/>
    <property type="molecule type" value="Genomic_DNA"/>
</dbReference>
<evidence type="ECO:0000313" key="4">
    <source>
        <dbReference type="Proteomes" id="UP000016569"/>
    </source>
</evidence>
<feature type="compositionally biased region" description="Basic and acidic residues" evidence="1">
    <location>
        <begin position="40"/>
        <end position="53"/>
    </location>
</feature>
<dbReference type="Proteomes" id="UP000016569">
    <property type="component" value="Unassembled WGS sequence"/>
</dbReference>
<protein>
    <submittedName>
        <fullName evidence="3">Uncharacterized protein</fullName>
    </submittedName>
</protein>